<dbReference type="Proteomes" id="UP000031666">
    <property type="component" value="Unassembled WGS sequence"/>
</dbReference>
<keyword evidence="1" id="KW-1133">Transmembrane helix</keyword>
<evidence type="ECO:0000313" key="3">
    <source>
        <dbReference type="Proteomes" id="UP000031666"/>
    </source>
</evidence>
<dbReference type="EMBL" id="BBSC01000008">
    <property type="protein sequence ID" value="GAM77323.1"/>
    <property type="molecule type" value="Genomic_DNA"/>
</dbReference>
<organism evidence="2 3">
    <name type="scientific">Vibrio ishigakensis</name>
    <dbReference type="NCBI Taxonomy" id="1481914"/>
    <lineage>
        <taxon>Bacteria</taxon>
        <taxon>Pseudomonadati</taxon>
        <taxon>Pseudomonadota</taxon>
        <taxon>Gammaproteobacteria</taxon>
        <taxon>Vibrionales</taxon>
        <taxon>Vibrionaceae</taxon>
        <taxon>Vibrio</taxon>
    </lineage>
</organism>
<protein>
    <submittedName>
        <fullName evidence="2">Uncharacterized protein</fullName>
    </submittedName>
</protein>
<keyword evidence="1" id="KW-0812">Transmembrane</keyword>
<evidence type="ECO:0000256" key="1">
    <source>
        <dbReference type="SAM" id="Phobius"/>
    </source>
</evidence>
<feature type="transmembrane region" description="Helical" evidence="1">
    <location>
        <begin position="15"/>
        <end position="34"/>
    </location>
</feature>
<evidence type="ECO:0000313" key="2">
    <source>
        <dbReference type="EMBL" id="GAM77323.1"/>
    </source>
</evidence>
<proteinExistence type="predicted"/>
<accession>A0A0B8QQS0</accession>
<sequence>MLKIFSAPISLRQAVFVPLVVIILAIGVVVSVLLTSHYERIIHHVSQNQLEATTSNLRSSLNLFLKQPFDASFSLAYTIKAVNSTNKAMSVPYKTISIPVSMSSTLGLIT</sequence>
<comment type="caution">
    <text evidence="2">The sequence shown here is derived from an EMBL/GenBank/DDBJ whole genome shotgun (WGS) entry which is preliminary data.</text>
</comment>
<reference evidence="2 3" key="2">
    <citation type="submission" date="2015-01" db="EMBL/GenBank/DDBJ databases">
        <authorList>
            <consortium name="NBRP consortium"/>
            <person name="Sawabe T."/>
            <person name="Meirelles P."/>
            <person name="Feng G."/>
            <person name="Sayaka M."/>
            <person name="Hattori M."/>
            <person name="Ohkuma M."/>
        </authorList>
    </citation>
    <scope>NUCLEOTIDE SEQUENCE [LARGE SCALE GENOMIC DNA]</scope>
    <source>
        <strain evidence="3">JCM 19241</strain>
    </source>
</reference>
<gene>
    <name evidence="2" type="ORF">JCM19241_1793</name>
</gene>
<dbReference type="AlphaFoldDB" id="A0A0B8QQS0"/>
<dbReference type="STRING" id="1481914.JCM19241_1793"/>
<keyword evidence="1" id="KW-0472">Membrane</keyword>
<reference evidence="2 3" key="1">
    <citation type="submission" date="2015-01" db="EMBL/GenBank/DDBJ databases">
        <title>Vibrio sp. C94 JCM 19241 whole genome shotgun sequence.</title>
        <authorList>
            <person name="Sawabe T."/>
            <person name="Meirelles P."/>
            <person name="Feng G."/>
            <person name="Sayaka M."/>
            <person name="Hattori M."/>
            <person name="Ohkuma M."/>
        </authorList>
    </citation>
    <scope>NUCLEOTIDE SEQUENCE [LARGE SCALE GENOMIC DNA]</scope>
    <source>
        <strain evidence="3">JCM 19241</strain>
    </source>
</reference>
<name>A0A0B8QQS0_9VIBR</name>